<gene>
    <name evidence="2" type="ORF">DIATSA_LOCUS9647</name>
</gene>
<dbReference type="EMBL" id="OU893335">
    <property type="protein sequence ID" value="CAG9792086.1"/>
    <property type="molecule type" value="Genomic_DNA"/>
</dbReference>
<feature type="transmembrane region" description="Helical" evidence="1">
    <location>
        <begin position="62"/>
        <end position="89"/>
    </location>
</feature>
<organism evidence="2 3">
    <name type="scientific">Diatraea saccharalis</name>
    <name type="common">sugarcane borer</name>
    <dbReference type="NCBI Taxonomy" id="40085"/>
    <lineage>
        <taxon>Eukaryota</taxon>
        <taxon>Metazoa</taxon>
        <taxon>Ecdysozoa</taxon>
        <taxon>Arthropoda</taxon>
        <taxon>Hexapoda</taxon>
        <taxon>Insecta</taxon>
        <taxon>Pterygota</taxon>
        <taxon>Neoptera</taxon>
        <taxon>Endopterygota</taxon>
        <taxon>Lepidoptera</taxon>
        <taxon>Glossata</taxon>
        <taxon>Ditrysia</taxon>
        <taxon>Pyraloidea</taxon>
        <taxon>Crambidae</taxon>
        <taxon>Crambinae</taxon>
        <taxon>Diatraea</taxon>
    </lineage>
</organism>
<evidence type="ECO:0000313" key="2">
    <source>
        <dbReference type="EMBL" id="CAG9792086.1"/>
    </source>
</evidence>
<name>A0A9N9WGI9_9NEOP</name>
<sequence length="110" mass="12320">MSYKIANLDIPPNCCPIIELPSIRNLQDILIVRDLIANYNGTPCTRIEAFEGCTTAALNSVYLYYSIISTSTLVLVVMELIAMVSAFYLSQHYANQKKNIKGRSTTNRIN</sequence>
<evidence type="ECO:0000313" key="3">
    <source>
        <dbReference type="Proteomes" id="UP001153714"/>
    </source>
</evidence>
<proteinExistence type="predicted"/>
<keyword evidence="1" id="KW-1133">Transmembrane helix</keyword>
<reference evidence="2" key="2">
    <citation type="submission" date="2022-10" db="EMBL/GenBank/DDBJ databases">
        <authorList>
            <consortium name="ENA_rothamsted_submissions"/>
            <consortium name="culmorum"/>
            <person name="King R."/>
        </authorList>
    </citation>
    <scope>NUCLEOTIDE SEQUENCE</scope>
</reference>
<dbReference type="OrthoDB" id="7378487at2759"/>
<dbReference type="Proteomes" id="UP001153714">
    <property type="component" value="Chromosome 4"/>
</dbReference>
<reference evidence="2" key="1">
    <citation type="submission" date="2021-12" db="EMBL/GenBank/DDBJ databases">
        <authorList>
            <person name="King R."/>
        </authorList>
    </citation>
    <scope>NUCLEOTIDE SEQUENCE</scope>
</reference>
<keyword evidence="1" id="KW-0812">Transmembrane</keyword>
<keyword evidence="1" id="KW-0472">Membrane</keyword>
<evidence type="ECO:0000256" key="1">
    <source>
        <dbReference type="SAM" id="Phobius"/>
    </source>
</evidence>
<accession>A0A9N9WGI9</accession>
<protein>
    <submittedName>
        <fullName evidence="2">Uncharacterized protein</fullName>
    </submittedName>
</protein>
<keyword evidence="3" id="KW-1185">Reference proteome</keyword>
<dbReference type="AlphaFoldDB" id="A0A9N9WGI9"/>